<comment type="caution">
    <text evidence="1">The sequence shown here is derived from an EMBL/GenBank/DDBJ whole genome shotgun (WGS) entry which is preliminary data.</text>
</comment>
<evidence type="ECO:0000313" key="2">
    <source>
        <dbReference type="Proteomes" id="UP001597097"/>
    </source>
</evidence>
<dbReference type="EMBL" id="JBHUCM010000097">
    <property type="protein sequence ID" value="MFD1548061.1"/>
    <property type="molecule type" value="Genomic_DNA"/>
</dbReference>
<evidence type="ECO:0000313" key="1">
    <source>
        <dbReference type="EMBL" id="MFD1548061.1"/>
    </source>
</evidence>
<dbReference type="RefSeq" id="WP_219539941.1">
    <property type="nucleotide sequence ID" value="NZ_JAHKRM010000102.1"/>
</dbReference>
<protein>
    <submittedName>
        <fullName evidence="1">Uncharacterized protein</fullName>
    </submittedName>
</protein>
<accession>A0ABW4GYY1</accession>
<dbReference type="Proteomes" id="UP001597097">
    <property type="component" value="Unassembled WGS sequence"/>
</dbReference>
<reference evidence="2" key="1">
    <citation type="journal article" date="2019" name="Int. J. Syst. Evol. Microbiol.">
        <title>The Global Catalogue of Microorganisms (GCM) 10K type strain sequencing project: providing services to taxonomists for standard genome sequencing and annotation.</title>
        <authorList>
            <consortium name="The Broad Institute Genomics Platform"/>
            <consortium name="The Broad Institute Genome Sequencing Center for Infectious Disease"/>
            <person name="Wu L."/>
            <person name="Ma J."/>
        </authorList>
    </citation>
    <scope>NUCLEOTIDE SEQUENCE [LARGE SCALE GENOMIC DNA]</scope>
    <source>
        <strain evidence="2">CGMCC 1.15399</strain>
    </source>
</reference>
<gene>
    <name evidence="1" type="ORF">ACFSJ0_64320</name>
</gene>
<keyword evidence="2" id="KW-1185">Reference proteome</keyword>
<sequence length="74" mass="7865">MDSRIADRDITIIDTVAGNASSGLYVLGPDRLPLTAFEPVDATMRMYADEQLVSQGTGAARLGDPLSARVQTDP</sequence>
<name>A0ABW4GYY1_9ACTN</name>
<proteinExistence type="predicted"/>
<organism evidence="1 2">
    <name type="scientific">Nonomuraea guangzhouensis</name>
    <dbReference type="NCBI Taxonomy" id="1291555"/>
    <lineage>
        <taxon>Bacteria</taxon>
        <taxon>Bacillati</taxon>
        <taxon>Actinomycetota</taxon>
        <taxon>Actinomycetes</taxon>
        <taxon>Streptosporangiales</taxon>
        <taxon>Streptosporangiaceae</taxon>
        <taxon>Nonomuraea</taxon>
    </lineage>
</organism>